<accession>A0ABV0ESG4</accession>
<protein>
    <submittedName>
        <fullName evidence="1">Uncharacterized protein</fullName>
    </submittedName>
</protein>
<evidence type="ECO:0000313" key="1">
    <source>
        <dbReference type="EMBL" id="MEO1771571.1"/>
    </source>
</evidence>
<dbReference type="EMBL" id="JAFREL020000003">
    <property type="protein sequence ID" value="MEO1771571.1"/>
    <property type="molecule type" value="Genomic_DNA"/>
</dbReference>
<comment type="caution">
    <text evidence="1">The sequence shown here is derived from an EMBL/GenBank/DDBJ whole genome shotgun (WGS) entry which is preliminary data.</text>
</comment>
<keyword evidence="2" id="KW-1185">Reference proteome</keyword>
<evidence type="ECO:0000313" key="2">
    <source>
        <dbReference type="Proteomes" id="UP000664357"/>
    </source>
</evidence>
<gene>
    <name evidence="1" type="ORF">JZO67_003552</name>
</gene>
<sequence length="38" mass="4517">MKRLVVGDLYYVTQKKLSYDTKINELPSHRIIDVVAFY</sequence>
<organism evidence="1 2">
    <name type="scientific">Candidatus Enterococcus ferrettii</name>
    <dbReference type="NCBI Taxonomy" id="2815324"/>
    <lineage>
        <taxon>Bacteria</taxon>
        <taxon>Bacillati</taxon>
        <taxon>Bacillota</taxon>
        <taxon>Bacilli</taxon>
        <taxon>Lactobacillales</taxon>
        <taxon>Enterococcaceae</taxon>
        <taxon>Enterococcus</taxon>
    </lineage>
</organism>
<reference evidence="1 2" key="1">
    <citation type="submission" date="2024-02" db="EMBL/GenBank/DDBJ databases">
        <title>The Genome Sequence of Enterococcus sp. DIV0159.</title>
        <authorList>
            <person name="Earl A."/>
            <person name="Manson A."/>
            <person name="Gilmore M."/>
            <person name="Sanders J."/>
            <person name="Shea T."/>
            <person name="Howe W."/>
            <person name="Livny J."/>
            <person name="Cuomo C."/>
            <person name="Neafsey D."/>
            <person name="Birren B."/>
        </authorList>
    </citation>
    <scope>NUCLEOTIDE SEQUENCE [LARGE SCALE GENOMIC DNA]</scope>
    <source>
        <strain evidence="1 2">665A</strain>
    </source>
</reference>
<name>A0ABV0ESG4_9ENTE</name>
<dbReference type="Proteomes" id="UP000664357">
    <property type="component" value="Unassembled WGS sequence"/>
</dbReference>
<proteinExistence type="predicted"/>